<accession>A0ABD3F2L0</accession>
<evidence type="ECO:0008006" key="4">
    <source>
        <dbReference type="Google" id="ProtNLM"/>
    </source>
</evidence>
<feature type="compositionally biased region" description="Polar residues" evidence="1">
    <location>
        <begin position="840"/>
        <end position="851"/>
    </location>
</feature>
<evidence type="ECO:0000256" key="1">
    <source>
        <dbReference type="SAM" id="MobiDB-lite"/>
    </source>
</evidence>
<dbReference type="AlphaFoldDB" id="A0ABD3F2L0"/>
<organism evidence="2 3">
    <name type="scientific">Phytophthora oleae</name>
    <dbReference type="NCBI Taxonomy" id="2107226"/>
    <lineage>
        <taxon>Eukaryota</taxon>
        <taxon>Sar</taxon>
        <taxon>Stramenopiles</taxon>
        <taxon>Oomycota</taxon>
        <taxon>Peronosporomycetes</taxon>
        <taxon>Peronosporales</taxon>
        <taxon>Peronosporaceae</taxon>
        <taxon>Phytophthora</taxon>
    </lineage>
</organism>
<dbReference type="Gene3D" id="2.60.120.260">
    <property type="entry name" value="Galactose-binding domain-like"/>
    <property type="match status" value="1"/>
</dbReference>
<feature type="region of interest" description="Disordered" evidence="1">
    <location>
        <begin position="528"/>
        <end position="549"/>
    </location>
</feature>
<dbReference type="Proteomes" id="UP001632037">
    <property type="component" value="Unassembled WGS sequence"/>
</dbReference>
<reference evidence="2 3" key="1">
    <citation type="submission" date="2024-09" db="EMBL/GenBank/DDBJ databases">
        <title>Genome sequencing and assembly of Phytophthora oleae, isolate VK10A, causative agent of rot of olive drupes.</title>
        <authorList>
            <person name="Conti Taguali S."/>
            <person name="Riolo M."/>
            <person name="La Spada F."/>
            <person name="Cacciola S.O."/>
            <person name="Dionisio G."/>
        </authorList>
    </citation>
    <scope>NUCLEOTIDE SEQUENCE [LARGE SCALE GENOMIC DNA]</scope>
    <source>
        <strain evidence="2 3">VK10A</strain>
    </source>
</reference>
<feature type="compositionally biased region" description="Polar residues" evidence="1">
    <location>
        <begin position="858"/>
        <end position="870"/>
    </location>
</feature>
<dbReference type="SUPFAM" id="SSF49785">
    <property type="entry name" value="Galactose-binding domain-like"/>
    <property type="match status" value="1"/>
</dbReference>
<gene>
    <name evidence="2" type="ORF">V7S43_015398</name>
</gene>
<feature type="region of interest" description="Disordered" evidence="1">
    <location>
        <begin position="840"/>
        <end position="870"/>
    </location>
</feature>
<name>A0ABD3F2L0_9STRA</name>
<sequence length="919" mass="103875">MVSSTWVHSRLWCGSLPSYRLPDQEEAEVEKQLSKLYFDSYKFADLRMQIRLKLRELPVASQLQSDPGGYWEVLELLDEYLPVILSIQRYHSTRSSNSTPLPSLLTVFPPLFFGYGDFSLLSDRLVGKQNCAQFCLPVELVLTLCTMAQLYALHAESQILQRGKPLTIAYWPRMQHAELSWQSAEGFYRWAASYADKMKEELDSTDALTIQLWRFFNAMTSYFAILSRLCSTHGLSTHISGLALTEMRPERLARIGSLCARRALTLVHEANSLQPELVESSFSQQLQWCLSAYETRWMTIYYQYELTVYRLDANPEIAIYFCDRLLKLRIPQFTSPASPQDSNFAAFAHDIQLKHHRQLTDALDVKKSLRELCRGRFGTTRGSRVLDKCLRGEFLTVRDIGPVFSDQQRQVDTGLGEEESNYVSPFLVGVITKNVEEALLPVKTEDPALSNECEIVVTMKSEESDSKGLTECHTVKAVDESGQVEKRPSNATPGWVTMNYGGKLLHFEKAVDPLPSVNSVQDKCSVVRTKPRPSSSPIYLSRKPSPQDHSKLTRASCALCERRFVRSSLPGVVIMKRVYELRRQWGVIQDSKKFNAPSVLYGTASVCLLCNEILTHEQEAAKGVELQTPAVDDVGRMILNSIVNRWHQSPCVRDADSLEDIAGNKRVRQSSTVFNMKAQNALDPNANRSAHTKEELQPWWEIDLANYVQVHSVKVYLRDEVSHLYAAPGRHTTGMYPLHLSVSMKTGVGRDCNDIVASCVTSLYVSDFMGPLINWEAPPKSRGRFVRIQCQGRAILHVERVHVYVAKAPVEPAVRRQHFRQKLQRAAFCASVMATAAPSSGSNRVAVTTEPTPKRRASTQAVGTQRGSQLTLESESSALFFDPERAERKRISRLYTRFKSLLDARAKYVAPEEDSEETT</sequence>
<comment type="caution">
    <text evidence="2">The sequence shown here is derived from an EMBL/GenBank/DDBJ whole genome shotgun (WGS) entry which is preliminary data.</text>
</comment>
<dbReference type="InterPro" id="IPR051941">
    <property type="entry name" value="BG_Antigen-Binding_Lectin"/>
</dbReference>
<dbReference type="EMBL" id="JBIMZQ010000045">
    <property type="protein sequence ID" value="KAL3659724.1"/>
    <property type="molecule type" value="Genomic_DNA"/>
</dbReference>
<dbReference type="InterPro" id="IPR008979">
    <property type="entry name" value="Galactose-bd-like_sf"/>
</dbReference>
<evidence type="ECO:0000313" key="2">
    <source>
        <dbReference type="EMBL" id="KAL3659724.1"/>
    </source>
</evidence>
<dbReference type="PANTHER" id="PTHR45713">
    <property type="entry name" value="FTP DOMAIN-CONTAINING PROTEIN"/>
    <property type="match status" value="1"/>
</dbReference>
<dbReference type="PANTHER" id="PTHR45713:SF6">
    <property type="entry name" value="F5_8 TYPE C DOMAIN-CONTAINING PROTEIN"/>
    <property type="match status" value="1"/>
</dbReference>
<protein>
    <recommendedName>
        <fullName evidence="4">Fucolectin tachylectin-4 pentraxin-1 domain-containing protein</fullName>
    </recommendedName>
</protein>
<keyword evidence="3" id="KW-1185">Reference proteome</keyword>
<proteinExistence type="predicted"/>
<evidence type="ECO:0000313" key="3">
    <source>
        <dbReference type="Proteomes" id="UP001632037"/>
    </source>
</evidence>